<organism evidence="1 2">
    <name type="scientific">Ligilactobacillus murinus</name>
    <dbReference type="NCBI Taxonomy" id="1622"/>
    <lineage>
        <taxon>Bacteria</taxon>
        <taxon>Bacillati</taxon>
        <taxon>Bacillota</taxon>
        <taxon>Bacilli</taxon>
        <taxon>Lactobacillales</taxon>
        <taxon>Lactobacillaceae</taxon>
        <taxon>Ligilactobacillus</taxon>
    </lineage>
</organism>
<dbReference type="OrthoDB" id="2326663at2"/>
<evidence type="ECO:0000313" key="1">
    <source>
        <dbReference type="EMBL" id="RXV75331.1"/>
    </source>
</evidence>
<reference evidence="1 2" key="1">
    <citation type="submission" date="2018-09" db="EMBL/GenBank/DDBJ databases">
        <title>Murine metabolic-syndrome-specific gut microbial biobank.</title>
        <authorList>
            <person name="Liu C."/>
        </authorList>
    </citation>
    <scope>NUCLEOTIDE SEQUENCE [LARGE SCALE GENOMIC DNA]</scope>
    <source>
        <strain evidence="1 2">C-30</strain>
    </source>
</reference>
<dbReference type="Proteomes" id="UP000289316">
    <property type="component" value="Unassembled WGS sequence"/>
</dbReference>
<name>A0A4Q2B1G1_9LACO</name>
<sequence>MSRYMNQVQYAEIMKYENLNESIAVKAYLRQAMMQTNIIRKLEIHAEAHEDQAPIFRKYIKEHDEKRVQAVWDAIAVAQEEKRQGWRYVEDGANFLAYLEVKYNGDLKQATEVEKLQIQLTTLYDQMYRKRLEGEMR</sequence>
<dbReference type="RefSeq" id="WP_089135140.1">
    <property type="nucleotide sequence ID" value="NZ_JAASIZ010000066.1"/>
</dbReference>
<gene>
    <name evidence="1" type="ORF">D6C19_01415</name>
</gene>
<comment type="caution">
    <text evidence="1">The sequence shown here is derived from an EMBL/GenBank/DDBJ whole genome shotgun (WGS) entry which is preliminary data.</text>
</comment>
<protein>
    <submittedName>
        <fullName evidence="1">Uncharacterized protein</fullName>
    </submittedName>
</protein>
<dbReference type="AlphaFoldDB" id="A0A4Q2B1G1"/>
<evidence type="ECO:0000313" key="2">
    <source>
        <dbReference type="Proteomes" id="UP000289316"/>
    </source>
</evidence>
<proteinExistence type="predicted"/>
<accession>A0A4Q2B1G1</accession>
<dbReference type="EMBL" id="QZFR01000005">
    <property type="protein sequence ID" value="RXV75331.1"/>
    <property type="molecule type" value="Genomic_DNA"/>
</dbReference>